<feature type="compositionally biased region" description="Polar residues" evidence="1">
    <location>
        <begin position="62"/>
        <end position="71"/>
    </location>
</feature>
<dbReference type="SMR" id="A0A8T3AP02"/>
<feature type="compositionally biased region" description="Basic and acidic residues" evidence="1">
    <location>
        <begin position="75"/>
        <end position="88"/>
    </location>
</feature>
<dbReference type="EMBL" id="JAGYWB010000015">
    <property type="protein sequence ID" value="KAI0497917.1"/>
    <property type="molecule type" value="Genomic_DNA"/>
</dbReference>
<organism evidence="2 3">
    <name type="scientific">Dendrobium nobile</name>
    <name type="common">Orchid</name>
    <dbReference type="NCBI Taxonomy" id="94219"/>
    <lineage>
        <taxon>Eukaryota</taxon>
        <taxon>Viridiplantae</taxon>
        <taxon>Streptophyta</taxon>
        <taxon>Embryophyta</taxon>
        <taxon>Tracheophyta</taxon>
        <taxon>Spermatophyta</taxon>
        <taxon>Magnoliopsida</taxon>
        <taxon>Liliopsida</taxon>
        <taxon>Asparagales</taxon>
        <taxon>Orchidaceae</taxon>
        <taxon>Epidendroideae</taxon>
        <taxon>Malaxideae</taxon>
        <taxon>Dendrobiinae</taxon>
        <taxon>Dendrobium</taxon>
    </lineage>
</organism>
<feature type="region of interest" description="Disordered" evidence="1">
    <location>
        <begin position="1"/>
        <end position="121"/>
    </location>
</feature>
<name>A0A8T3AP02_DENNO</name>
<proteinExistence type="predicted"/>
<accession>A0A8T3AP02</accession>
<protein>
    <submittedName>
        <fullName evidence="2">Uncharacterized protein</fullName>
    </submittedName>
</protein>
<dbReference type="Proteomes" id="UP000829196">
    <property type="component" value="Unassembled WGS sequence"/>
</dbReference>
<comment type="caution">
    <text evidence="2">The sequence shown here is derived from an EMBL/GenBank/DDBJ whole genome shotgun (WGS) entry which is preliminary data.</text>
</comment>
<evidence type="ECO:0000313" key="3">
    <source>
        <dbReference type="Proteomes" id="UP000829196"/>
    </source>
</evidence>
<evidence type="ECO:0000313" key="2">
    <source>
        <dbReference type="EMBL" id="KAI0497917.1"/>
    </source>
</evidence>
<feature type="compositionally biased region" description="Basic and acidic residues" evidence="1">
    <location>
        <begin position="35"/>
        <end position="56"/>
    </location>
</feature>
<reference evidence="2" key="1">
    <citation type="journal article" date="2022" name="Front. Genet.">
        <title>Chromosome-Scale Assembly of the Dendrobium nobile Genome Provides Insights Into the Molecular Mechanism of the Biosynthesis of the Medicinal Active Ingredient of Dendrobium.</title>
        <authorList>
            <person name="Xu Q."/>
            <person name="Niu S.-C."/>
            <person name="Li K.-L."/>
            <person name="Zheng P.-J."/>
            <person name="Zhang X.-J."/>
            <person name="Jia Y."/>
            <person name="Liu Y."/>
            <person name="Niu Y.-X."/>
            <person name="Yu L.-H."/>
            <person name="Chen D.-F."/>
            <person name="Zhang G.-Q."/>
        </authorList>
    </citation>
    <scope>NUCLEOTIDE SEQUENCE</scope>
    <source>
        <tissue evidence="2">Leaf</tissue>
    </source>
</reference>
<gene>
    <name evidence="2" type="ORF">KFK09_021155</name>
</gene>
<dbReference type="AlphaFoldDB" id="A0A8T3AP02"/>
<sequence length="121" mass="13664">MQRMRKKRQVENHVPKIRKGSTRDEQEDTATSSADLRDLADEARSREKDSYLHSERAPVVTSDPTGRTVSTCRAFRSDGKETSPKEPNKQIVAAKSNSSEGAEEATHAKLHLTRSNESKWR</sequence>
<evidence type="ECO:0000256" key="1">
    <source>
        <dbReference type="SAM" id="MobiDB-lite"/>
    </source>
</evidence>
<keyword evidence="3" id="KW-1185">Reference proteome</keyword>